<comment type="caution">
    <text evidence="2">The sequence shown here is derived from an EMBL/GenBank/DDBJ whole genome shotgun (WGS) entry which is preliminary data.</text>
</comment>
<feature type="compositionally biased region" description="Basic and acidic residues" evidence="1">
    <location>
        <begin position="56"/>
        <end position="73"/>
    </location>
</feature>
<dbReference type="AlphaFoldDB" id="A0ABD6BBW8"/>
<accession>A0ABD6BBW8</accession>
<feature type="region of interest" description="Disordered" evidence="1">
    <location>
        <begin position="1"/>
        <end position="73"/>
    </location>
</feature>
<dbReference type="EMBL" id="JBHUDI010000001">
    <property type="protein sequence ID" value="MFD1562253.1"/>
    <property type="molecule type" value="Genomic_DNA"/>
</dbReference>
<dbReference type="Proteomes" id="UP001597076">
    <property type="component" value="Unassembled WGS sequence"/>
</dbReference>
<name>A0ABD6BBW8_9EURY</name>
<feature type="compositionally biased region" description="Basic and acidic residues" evidence="1">
    <location>
        <begin position="31"/>
        <end position="43"/>
    </location>
</feature>
<proteinExistence type="predicted"/>
<evidence type="ECO:0000313" key="2">
    <source>
        <dbReference type="EMBL" id="MFD1562253.1"/>
    </source>
</evidence>
<keyword evidence="3" id="KW-1185">Reference proteome</keyword>
<organism evidence="2 3">
    <name type="scientific">Haloarchaeobius amylolyticus</name>
    <dbReference type="NCBI Taxonomy" id="1198296"/>
    <lineage>
        <taxon>Archaea</taxon>
        <taxon>Methanobacteriati</taxon>
        <taxon>Methanobacteriota</taxon>
        <taxon>Stenosarchaea group</taxon>
        <taxon>Halobacteria</taxon>
        <taxon>Halobacteriales</taxon>
        <taxon>Halorubellaceae</taxon>
        <taxon>Haloarchaeobius</taxon>
    </lineage>
</organism>
<reference evidence="2 3" key="1">
    <citation type="journal article" date="2019" name="Int. J. Syst. Evol. Microbiol.">
        <title>The Global Catalogue of Microorganisms (GCM) 10K type strain sequencing project: providing services to taxonomists for standard genome sequencing and annotation.</title>
        <authorList>
            <consortium name="The Broad Institute Genomics Platform"/>
            <consortium name="The Broad Institute Genome Sequencing Center for Infectious Disease"/>
            <person name="Wu L."/>
            <person name="Ma J."/>
        </authorList>
    </citation>
    <scope>NUCLEOTIDE SEQUENCE [LARGE SCALE GENOMIC DNA]</scope>
    <source>
        <strain evidence="2 3">CGMCC 1.12230</strain>
    </source>
</reference>
<evidence type="ECO:0000256" key="1">
    <source>
        <dbReference type="SAM" id="MobiDB-lite"/>
    </source>
</evidence>
<gene>
    <name evidence="2" type="ORF">ACFR99_01540</name>
</gene>
<protein>
    <submittedName>
        <fullName evidence="2">Uncharacterized protein</fullName>
    </submittedName>
</protein>
<evidence type="ECO:0000313" key="3">
    <source>
        <dbReference type="Proteomes" id="UP001597076"/>
    </source>
</evidence>
<dbReference type="RefSeq" id="WP_390283691.1">
    <property type="nucleotide sequence ID" value="NZ_JBHUDI010000001.1"/>
</dbReference>
<sequence length="73" mass="8382">MKPFLLQHAQDAESNARADPASNYYFDPEDDLLHWKEHPDKPPAIEMAGENGPQTKKKDVEKSDDSKDRGIWM</sequence>